<dbReference type="NCBIfam" id="NF002140">
    <property type="entry name" value="PRK00977.1-4"/>
    <property type="match status" value="1"/>
</dbReference>
<dbReference type="GO" id="GO:0006308">
    <property type="term" value="P:DNA catabolic process"/>
    <property type="evidence" value="ECO:0007669"/>
    <property type="project" value="UniProtKB-UniRule"/>
</dbReference>
<dbReference type="SUPFAM" id="SSF116842">
    <property type="entry name" value="XseB-like"/>
    <property type="match status" value="1"/>
</dbReference>
<keyword evidence="5 6" id="KW-0269">Exonuclease</keyword>
<evidence type="ECO:0000256" key="1">
    <source>
        <dbReference type="ARBA" id="ARBA00009998"/>
    </source>
</evidence>
<evidence type="ECO:0000256" key="4">
    <source>
        <dbReference type="ARBA" id="ARBA00022801"/>
    </source>
</evidence>
<evidence type="ECO:0000256" key="5">
    <source>
        <dbReference type="ARBA" id="ARBA00022839"/>
    </source>
</evidence>
<proteinExistence type="inferred from homology"/>
<accession>A0A378HZA9</accession>
<dbReference type="GO" id="GO:0008855">
    <property type="term" value="F:exodeoxyribonuclease VII activity"/>
    <property type="evidence" value="ECO:0007669"/>
    <property type="project" value="UniProtKB-UniRule"/>
</dbReference>
<keyword evidence="8" id="KW-1185">Reference proteome</keyword>
<dbReference type="InterPro" id="IPR003761">
    <property type="entry name" value="Exonuc_VII_S"/>
</dbReference>
<dbReference type="GO" id="GO:0009318">
    <property type="term" value="C:exodeoxyribonuclease VII complex"/>
    <property type="evidence" value="ECO:0007669"/>
    <property type="project" value="UniProtKB-UniRule"/>
</dbReference>
<keyword evidence="2 6" id="KW-0963">Cytoplasm</keyword>
<evidence type="ECO:0000256" key="6">
    <source>
        <dbReference type="HAMAP-Rule" id="MF_00337"/>
    </source>
</evidence>
<name>A0A378HZA9_9GAMM</name>
<dbReference type="AlphaFoldDB" id="A0A378HZA9"/>
<dbReference type="PANTHER" id="PTHR34137:SF1">
    <property type="entry name" value="EXODEOXYRIBONUCLEASE 7 SMALL SUBUNIT"/>
    <property type="match status" value="1"/>
</dbReference>
<dbReference type="InterPro" id="IPR037004">
    <property type="entry name" value="Exonuc_VII_ssu_sf"/>
</dbReference>
<dbReference type="PANTHER" id="PTHR34137">
    <property type="entry name" value="EXODEOXYRIBONUCLEASE 7 SMALL SUBUNIT"/>
    <property type="match status" value="1"/>
</dbReference>
<dbReference type="Gene3D" id="1.10.287.1040">
    <property type="entry name" value="Exonuclease VII, small subunit"/>
    <property type="match status" value="1"/>
</dbReference>
<evidence type="ECO:0000256" key="2">
    <source>
        <dbReference type="ARBA" id="ARBA00022490"/>
    </source>
</evidence>
<dbReference type="Pfam" id="PF02609">
    <property type="entry name" value="Exonuc_VII_S"/>
    <property type="match status" value="1"/>
</dbReference>
<dbReference type="EC" id="3.1.11.6" evidence="6"/>
<dbReference type="Proteomes" id="UP000254968">
    <property type="component" value="Unassembled WGS sequence"/>
</dbReference>
<comment type="function">
    <text evidence="6">Bidirectionally degrades single-stranded DNA into large acid-insoluble oligonucleotides, which are then degraded further into small acid-soluble oligonucleotides.</text>
</comment>
<dbReference type="RefSeq" id="WP_165482076.1">
    <property type="nucleotide sequence ID" value="NZ_CAAAHO010000008.1"/>
</dbReference>
<dbReference type="EMBL" id="UGNV01000001">
    <property type="protein sequence ID" value="STX28083.1"/>
    <property type="molecule type" value="Genomic_DNA"/>
</dbReference>
<evidence type="ECO:0000256" key="3">
    <source>
        <dbReference type="ARBA" id="ARBA00022722"/>
    </source>
</evidence>
<comment type="subunit">
    <text evidence="6">Heterooligomer composed of large and small subunits.</text>
</comment>
<dbReference type="NCBIfam" id="NF002139">
    <property type="entry name" value="PRK00977.1-3"/>
    <property type="match status" value="1"/>
</dbReference>
<comment type="subcellular location">
    <subcellularLocation>
        <location evidence="6">Cytoplasm</location>
    </subcellularLocation>
</comment>
<gene>
    <name evidence="6 7" type="primary">xseB</name>
    <name evidence="7" type="ORF">NCTC13315_00607</name>
</gene>
<comment type="similarity">
    <text evidence="1 6">Belongs to the XseB family.</text>
</comment>
<dbReference type="HAMAP" id="MF_00337">
    <property type="entry name" value="Exonuc_7_S"/>
    <property type="match status" value="1"/>
</dbReference>
<keyword evidence="3 6" id="KW-0540">Nuclease</keyword>
<protein>
    <recommendedName>
        <fullName evidence="6">Exodeoxyribonuclease 7 small subunit</fullName>
        <ecNumber evidence="6">3.1.11.6</ecNumber>
    </recommendedName>
    <alternativeName>
        <fullName evidence="6">Exodeoxyribonuclease VII small subunit</fullName>
        <shortName evidence="6">Exonuclease VII small subunit</shortName>
    </alternativeName>
</protein>
<sequence length="73" mass="8297">MAKAIQFEKSLAELDEIVKKLEQGDLTLEESLKYYEKGINLARKCQTDLTQAEQKIEILRLNSLDPAGLCNDQ</sequence>
<evidence type="ECO:0000313" key="7">
    <source>
        <dbReference type="EMBL" id="STX28083.1"/>
    </source>
</evidence>
<dbReference type="NCBIfam" id="TIGR01280">
    <property type="entry name" value="xseB"/>
    <property type="match status" value="1"/>
</dbReference>
<keyword evidence="4 6" id="KW-0378">Hydrolase</keyword>
<organism evidence="7 8">
    <name type="scientific">Legionella beliardensis</name>
    <dbReference type="NCBI Taxonomy" id="91822"/>
    <lineage>
        <taxon>Bacteria</taxon>
        <taxon>Pseudomonadati</taxon>
        <taxon>Pseudomonadota</taxon>
        <taxon>Gammaproteobacteria</taxon>
        <taxon>Legionellales</taxon>
        <taxon>Legionellaceae</taxon>
        <taxon>Legionella</taxon>
    </lineage>
</organism>
<reference evidence="7 8" key="1">
    <citation type="submission" date="2018-06" db="EMBL/GenBank/DDBJ databases">
        <authorList>
            <consortium name="Pathogen Informatics"/>
            <person name="Doyle S."/>
        </authorList>
    </citation>
    <scope>NUCLEOTIDE SEQUENCE [LARGE SCALE GENOMIC DNA]</scope>
    <source>
        <strain evidence="7 8">NCTC13315</strain>
    </source>
</reference>
<evidence type="ECO:0000313" key="8">
    <source>
        <dbReference type="Proteomes" id="UP000254968"/>
    </source>
</evidence>
<dbReference type="GO" id="GO:0005829">
    <property type="term" value="C:cytosol"/>
    <property type="evidence" value="ECO:0007669"/>
    <property type="project" value="TreeGrafter"/>
</dbReference>
<comment type="catalytic activity">
    <reaction evidence="6">
        <text>Exonucleolytic cleavage in either 5'- to 3'- or 3'- to 5'-direction to yield nucleoside 5'-phosphates.</text>
        <dbReference type="EC" id="3.1.11.6"/>
    </reaction>
</comment>